<evidence type="ECO:0000313" key="2">
    <source>
        <dbReference type="EMBL" id="ACB77572.1"/>
    </source>
</evidence>
<keyword evidence="1" id="KW-0472">Membrane</keyword>
<dbReference type="HOGENOM" id="CLU_1979295_0_0_0"/>
<proteinExistence type="predicted"/>
<dbReference type="Proteomes" id="UP000007013">
    <property type="component" value="Chromosome"/>
</dbReference>
<protein>
    <recommendedName>
        <fullName evidence="4">DUF2069 domain-containing protein</fullName>
    </recommendedName>
</protein>
<keyword evidence="1" id="KW-0812">Transmembrane</keyword>
<dbReference type="STRING" id="452637.Oter_4299"/>
<dbReference type="EMBL" id="CP001032">
    <property type="protein sequence ID" value="ACB77572.1"/>
    <property type="molecule type" value="Genomic_DNA"/>
</dbReference>
<feature type="transmembrane region" description="Helical" evidence="1">
    <location>
        <begin position="100"/>
        <end position="117"/>
    </location>
</feature>
<accession>B1ZP83</accession>
<keyword evidence="1" id="KW-1133">Transmembrane helix</keyword>
<name>B1ZP83_OPITP</name>
<evidence type="ECO:0000313" key="3">
    <source>
        <dbReference type="Proteomes" id="UP000007013"/>
    </source>
</evidence>
<gene>
    <name evidence="2" type="ordered locus">Oter_4299</name>
</gene>
<sequence length="126" mass="13547">MSPPVPTPMKIEKLLLTVLCSIACAWVVWTAVGVAGLAQHQGPPSLAGGLELLAFAAASAIPLVHTWWRSGRRPWLLAVWAPCLLYECFLATRVALHQPLAGAARLLLWLAIAVLVARQSHQEQAA</sequence>
<dbReference type="KEGG" id="ote:Oter_4299"/>
<dbReference type="AlphaFoldDB" id="B1ZP83"/>
<feature type="transmembrane region" description="Helical" evidence="1">
    <location>
        <begin position="46"/>
        <end position="68"/>
    </location>
</feature>
<evidence type="ECO:0008006" key="4">
    <source>
        <dbReference type="Google" id="ProtNLM"/>
    </source>
</evidence>
<evidence type="ECO:0000256" key="1">
    <source>
        <dbReference type="SAM" id="Phobius"/>
    </source>
</evidence>
<reference evidence="2 3" key="1">
    <citation type="journal article" date="2011" name="J. Bacteriol.">
        <title>Genome sequence of the verrucomicrobium Opitutus terrae PB90-1, an abundant inhabitant of rice paddy soil ecosystems.</title>
        <authorList>
            <person name="van Passel M.W."/>
            <person name="Kant R."/>
            <person name="Palva A."/>
            <person name="Copeland A."/>
            <person name="Lucas S."/>
            <person name="Lapidus A."/>
            <person name="Glavina del Rio T."/>
            <person name="Pitluck S."/>
            <person name="Goltsman E."/>
            <person name="Clum A."/>
            <person name="Sun H."/>
            <person name="Schmutz J."/>
            <person name="Larimer F.W."/>
            <person name="Land M.L."/>
            <person name="Hauser L."/>
            <person name="Kyrpides N."/>
            <person name="Mikhailova N."/>
            <person name="Richardson P.P."/>
            <person name="Janssen P.H."/>
            <person name="de Vos W.M."/>
            <person name="Smidt H."/>
        </authorList>
    </citation>
    <scope>NUCLEOTIDE SEQUENCE [LARGE SCALE GENOMIC DNA]</scope>
    <source>
        <strain evidence="3">DSM 11246 / JCM 15787 / PB90-1</strain>
    </source>
</reference>
<keyword evidence="3" id="KW-1185">Reference proteome</keyword>
<organism evidence="2 3">
    <name type="scientific">Opitutus terrae (strain DSM 11246 / JCM 15787 / PB90-1)</name>
    <dbReference type="NCBI Taxonomy" id="452637"/>
    <lineage>
        <taxon>Bacteria</taxon>
        <taxon>Pseudomonadati</taxon>
        <taxon>Verrucomicrobiota</taxon>
        <taxon>Opitutia</taxon>
        <taxon>Opitutales</taxon>
        <taxon>Opitutaceae</taxon>
        <taxon>Opitutus</taxon>
    </lineage>
</organism>